<evidence type="ECO:0000313" key="1">
    <source>
        <dbReference type="EMBL" id="CAD9593019.1"/>
    </source>
</evidence>
<dbReference type="InterPro" id="IPR036914">
    <property type="entry name" value="MGS-like_dom_sf"/>
</dbReference>
<dbReference type="GO" id="GO:0019242">
    <property type="term" value="P:methylglyoxal biosynthetic process"/>
    <property type="evidence" value="ECO:0007669"/>
    <property type="project" value="InterPro"/>
</dbReference>
<name>A0A7S2L1B8_9STRA</name>
<dbReference type="SUPFAM" id="SSF52335">
    <property type="entry name" value="Methylglyoxal synthase-like"/>
    <property type="match status" value="1"/>
</dbReference>
<reference evidence="1" key="1">
    <citation type="submission" date="2021-01" db="EMBL/GenBank/DDBJ databases">
        <authorList>
            <person name="Corre E."/>
            <person name="Pelletier E."/>
            <person name="Niang G."/>
            <person name="Scheremetjew M."/>
            <person name="Finn R."/>
            <person name="Kale V."/>
            <person name="Holt S."/>
            <person name="Cochrane G."/>
            <person name="Meng A."/>
            <person name="Brown T."/>
            <person name="Cohen L."/>
        </authorList>
    </citation>
    <scope>NUCLEOTIDE SEQUENCE</scope>
    <source>
        <strain evidence="1">B650</strain>
    </source>
</reference>
<sequence length="258" mass="28470">MSEEVNQRQALPFSTQLFRQAKLQANARASAKQTGTLKATLKSSVVTKQLAKTQALLNIDDSDSDSDSDSDDEEIEEIDIDADFESAFKPEEMRCFALVAHNHMKPAMKNFVLTHKNLLKKFRLTGTNTTMSMLREVFGNDPNVVYGPTCTSGPLGGDAELVALMCTANLGGMVFFVDPMDAHPHAADIACLNRQANVHNIFYMNNPASAHAGTHVLRTALKEGRTDLIPSFFFTLKSPSVQEYQKRQKAVLNQMTAK</sequence>
<dbReference type="EMBL" id="HBGY01022267">
    <property type="protein sequence ID" value="CAD9593019.1"/>
    <property type="molecule type" value="Transcribed_RNA"/>
</dbReference>
<evidence type="ECO:0008006" key="2">
    <source>
        <dbReference type="Google" id="ProtNLM"/>
    </source>
</evidence>
<organism evidence="1">
    <name type="scientific">Leptocylindrus danicus</name>
    <dbReference type="NCBI Taxonomy" id="163516"/>
    <lineage>
        <taxon>Eukaryota</taxon>
        <taxon>Sar</taxon>
        <taxon>Stramenopiles</taxon>
        <taxon>Ochrophyta</taxon>
        <taxon>Bacillariophyta</taxon>
        <taxon>Coscinodiscophyceae</taxon>
        <taxon>Chaetocerotophycidae</taxon>
        <taxon>Leptocylindrales</taxon>
        <taxon>Leptocylindraceae</taxon>
        <taxon>Leptocylindrus</taxon>
    </lineage>
</organism>
<dbReference type="PANTHER" id="PTHR30492:SF0">
    <property type="entry name" value="METHYLGLYOXAL SYNTHASE"/>
    <property type="match status" value="1"/>
</dbReference>
<proteinExistence type="predicted"/>
<dbReference type="Gene3D" id="3.40.50.1380">
    <property type="entry name" value="Methylglyoxal synthase-like domain"/>
    <property type="match status" value="1"/>
</dbReference>
<dbReference type="GO" id="GO:0005829">
    <property type="term" value="C:cytosol"/>
    <property type="evidence" value="ECO:0007669"/>
    <property type="project" value="TreeGrafter"/>
</dbReference>
<dbReference type="GO" id="GO:0008929">
    <property type="term" value="F:methylglyoxal synthase activity"/>
    <property type="evidence" value="ECO:0007669"/>
    <property type="project" value="InterPro"/>
</dbReference>
<dbReference type="InterPro" id="IPR004363">
    <property type="entry name" value="Methylgl_synth"/>
</dbReference>
<accession>A0A7S2L1B8</accession>
<dbReference type="NCBIfam" id="NF003559">
    <property type="entry name" value="PRK05234.1"/>
    <property type="match status" value="1"/>
</dbReference>
<gene>
    <name evidence="1" type="ORF">LDAN0321_LOCUS14062</name>
</gene>
<dbReference type="PANTHER" id="PTHR30492">
    <property type="entry name" value="METHYLGLYOXAL SYNTHASE"/>
    <property type="match status" value="1"/>
</dbReference>
<protein>
    <recommendedName>
        <fullName evidence="2">MGS-like domain-containing protein</fullName>
    </recommendedName>
</protein>
<dbReference type="AlphaFoldDB" id="A0A7S2L1B8"/>